<organism evidence="3 4">
    <name type="scientific">Beauveria asiatica</name>
    <dbReference type="NCBI Taxonomy" id="1069075"/>
    <lineage>
        <taxon>Eukaryota</taxon>
        <taxon>Fungi</taxon>
        <taxon>Dikarya</taxon>
        <taxon>Ascomycota</taxon>
        <taxon>Pezizomycotina</taxon>
        <taxon>Sordariomycetes</taxon>
        <taxon>Hypocreomycetidae</taxon>
        <taxon>Hypocreales</taxon>
        <taxon>Cordycipitaceae</taxon>
        <taxon>Beauveria</taxon>
    </lineage>
</organism>
<evidence type="ECO:0000313" key="4">
    <source>
        <dbReference type="Proteomes" id="UP001397290"/>
    </source>
</evidence>
<feature type="compositionally biased region" description="Polar residues" evidence="1">
    <location>
        <begin position="170"/>
        <end position="180"/>
    </location>
</feature>
<dbReference type="Proteomes" id="UP001397290">
    <property type="component" value="Unassembled WGS sequence"/>
</dbReference>
<evidence type="ECO:0000259" key="2">
    <source>
        <dbReference type="Pfam" id="PF13391"/>
    </source>
</evidence>
<name>A0AAW0RZ91_9HYPO</name>
<reference evidence="3 4" key="1">
    <citation type="submission" date="2020-02" db="EMBL/GenBank/DDBJ databases">
        <title>Comparative genomics of the hypocrealean fungal genus Beauvera.</title>
        <authorList>
            <person name="Showalter D.N."/>
            <person name="Bushley K.E."/>
            <person name="Rehner S.A."/>
        </authorList>
    </citation>
    <scope>NUCLEOTIDE SEQUENCE [LARGE SCALE GENOMIC DNA]</scope>
    <source>
        <strain evidence="3 4">ARSEF4384</strain>
    </source>
</reference>
<dbReference type="InterPro" id="IPR003615">
    <property type="entry name" value="HNH_nuc"/>
</dbReference>
<dbReference type="EMBL" id="JAAHCF010000142">
    <property type="protein sequence ID" value="KAK8147530.1"/>
    <property type="molecule type" value="Genomic_DNA"/>
</dbReference>
<gene>
    <name evidence="3" type="ORF">G3M48_001498</name>
</gene>
<feature type="compositionally biased region" description="Low complexity" evidence="1">
    <location>
        <begin position="157"/>
        <end position="169"/>
    </location>
</feature>
<evidence type="ECO:0000313" key="3">
    <source>
        <dbReference type="EMBL" id="KAK8147530.1"/>
    </source>
</evidence>
<protein>
    <recommendedName>
        <fullName evidence="2">HNH nuclease domain-containing protein</fullName>
    </recommendedName>
</protein>
<evidence type="ECO:0000256" key="1">
    <source>
        <dbReference type="SAM" id="MobiDB-lite"/>
    </source>
</evidence>
<accession>A0AAW0RZ91</accession>
<dbReference type="Pfam" id="PF13391">
    <property type="entry name" value="HNH_2"/>
    <property type="match status" value="1"/>
</dbReference>
<feature type="domain" description="HNH nuclease" evidence="2">
    <location>
        <begin position="238"/>
        <end position="320"/>
    </location>
</feature>
<dbReference type="AlphaFoldDB" id="A0AAW0RZ91"/>
<comment type="caution">
    <text evidence="3">The sequence shown here is derived from an EMBL/GenBank/DDBJ whole genome shotgun (WGS) entry which is preliminary data.</text>
</comment>
<sequence length="485" mass="54894">MASNETEIPCENPIGLPDAPANLQADHYLAKLPMIQQFQEIYQDSPCYSDDPRHFRVFGSYHQAALCVLGPDAIDTMTQDMDIFRAVLDSTRQLAEFFTSGRHPSTQIGASQQQFLERNDTRITAEPVNETAGPSTIKRVLGSLRNTIKQMPKGIRSSQSSPPGQAASSTAHSINFSTAGSRKRLRGELSESSRSSVKKLKSKELDPQPPALRQPTGRTLPRNRLQAVMARNRDGSACIVSKSMGAIEAAHIIPHAVNHSEQSVSFFKAILPTLATMFGDQFATRINDIAGAARASDQLWNLLTLSVYVHRLYDLGLIGFRPDKIAHRDNDGYYVYFSIHWLMPTKICHRKFPYEEAEGEPFQASEESLRRMLELQDRARANREAYDLFHMRKREIVTDGTKISVRHEKLDEAQKMYDCLALSWAMRMMLFLAGGAGHPDGDYDQEPFSRRENEIYLVEERECMDEVFLYYFWPKSTLGVMDPDF</sequence>
<feature type="region of interest" description="Disordered" evidence="1">
    <location>
        <begin position="152"/>
        <end position="223"/>
    </location>
</feature>
<keyword evidence="4" id="KW-1185">Reference proteome</keyword>
<proteinExistence type="predicted"/>